<dbReference type="AlphaFoldDB" id="A0A561TG58"/>
<dbReference type="GO" id="GO:0004812">
    <property type="term" value="F:aminoacyl-tRNA ligase activity"/>
    <property type="evidence" value="ECO:0007669"/>
    <property type="project" value="UniProtKB-KW"/>
</dbReference>
<dbReference type="Proteomes" id="UP000316603">
    <property type="component" value="Unassembled WGS sequence"/>
</dbReference>
<evidence type="ECO:0000256" key="7">
    <source>
        <dbReference type="SAM" id="Phobius"/>
    </source>
</evidence>
<proteinExistence type="predicted"/>
<comment type="subcellular location">
    <subcellularLocation>
        <location evidence="1">Cell membrane</location>
        <topology evidence="1">Multi-pass membrane protein</topology>
    </subcellularLocation>
</comment>
<dbReference type="OrthoDB" id="9801152at2"/>
<evidence type="ECO:0000313" key="9">
    <source>
        <dbReference type="EMBL" id="TWF86104.1"/>
    </source>
</evidence>
<evidence type="ECO:0000256" key="1">
    <source>
        <dbReference type="ARBA" id="ARBA00004651"/>
    </source>
</evidence>
<dbReference type="GO" id="GO:0016755">
    <property type="term" value="F:aminoacyltransferase activity"/>
    <property type="evidence" value="ECO:0007669"/>
    <property type="project" value="TreeGrafter"/>
</dbReference>
<name>A0A561TG58_9ACTN</name>
<keyword evidence="3 7" id="KW-0812">Transmembrane</keyword>
<dbReference type="PANTHER" id="PTHR34697:SF2">
    <property type="entry name" value="PHOSPHATIDYLGLYCEROL LYSYLTRANSFERASE"/>
    <property type="match status" value="1"/>
</dbReference>
<dbReference type="InterPro" id="IPR024320">
    <property type="entry name" value="LPG_synthase_C"/>
</dbReference>
<evidence type="ECO:0000256" key="5">
    <source>
        <dbReference type="ARBA" id="ARBA00023136"/>
    </source>
</evidence>
<organism evidence="9 10">
    <name type="scientific">Streptomyces capillispiralis</name>
    <dbReference type="NCBI Taxonomy" id="68182"/>
    <lineage>
        <taxon>Bacteria</taxon>
        <taxon>Bacillati</taxon>
        <taxon>Actinomycetota</taxon>
        <taxon>Actinomycetes</taxon>
        <taxon>Kitasatosporales</taxon>
        <taxon>Streptomycetaceae</taxon>
        <taxon>Streptomyces</taxon>
    </lineage>
</organism>
<keyword evidence="9" id="KW-0030">Aminoacyl-tRNA synthetase</keyword>
<keyword evidence="10" id="KW-1185">Reference proteome</keyword>
<protein>
    <submittedName>
        <fullName evidence="9">Lysyl-tRNA synthetase-like protein</fullName>
    </submittedName>
</protein>
<dbReference type="PANTHER" id="PTHR34697">
    <property type="entry name" value="PHOSPHATIDYLGLYCEROL LYSYLTRANSFERASE"/>
    <property type="match status" value="1"/>
</dbReference>
<keyword evidence="9" id="KW-0436">Ligase</keyword>
<feature type="region of interest" description="Disordered" evidence="6">
    <location>
        <begin position="1"/>
        <end position="27"/>
    </location>
</feature>
<evidence type="ECO:0000256" key="2">
    <source>
        <dbReference type="ARBA" id="ARBA00022475"/>
    </source>
</evidence>
<sequence>MSGGSRKPTDRSRDTASARHVPSSRRLFRAPRPEAAPVLAGRACALAGLLDLAAGALPHSRHGRTGALAEVFPGTLGPLAAALALSAGVLLLLLAHGVERGRHRSWRAAVALLPAGAVAQFACRDSLPGTLIALAPLVPLLRHRDRFTARPGPGSRGRAPAHLVLMGAGSLLLGLVVVSAHPGRLVGDPSLADRLTHVLYGLFGVEGPVGYQGDTARTVALSLGALGLLTAVTTLRLALRPRRPAACLTEDEERRLRALLARHADRAPLGRFEPRRGHGVVFSPSGKAAVTYRVVSGVMLARGDPIGDIGAWPGAIERFMDEAGAHSWTPAVTGCSETGRAVWSRETGLDALPPGDKATARAADRRPPTTRRPPATGR</sequence>
<keyword evidence="4 7" id="KW-1133">Transmembrane helix</keyword>
<evidence type="ECO:0000256" key="6">
    <source>
        <dbReference type="SAM" id="MobiDB-lite"/>
    </source>
</evidence>
<feature type="domain" description="Phosphatidylglycerol lysyltransferase C-terminal" evidence="8">
    <location>
        <begin position="257"/>
        <end position="360"/>
    </location>
</feature>
<feature type="transmembrane region" description="Helical" evidence="7">
    <location>
        <begin position="163"/>
        <end position="181"/>
    </location>
</feature>
<dbReference type="Pfam" id="PF09924">
    <property type="entry name" value="LPG_synthase_C"/>
    <property type="match status" value="1"/>
</dbReference>
<feature type="compositionally biased region" description="Basic and acidic residues" evidence="6">
    <location>
        <begin position="7"/>
        <end position="17"/>
    </location>
</feature>
<evidence type="ECO:0000259" key="8">
    <source>
        <dbReference type="Pfam" id="PF09924"/>
    </source>
</evidence>
<feature type="transmembrane region" description="Helical" evidence="7">
    <location>
        <begin position="219"/>
        <end position="239"/>
    </location>
</feature>
<dbReference type="InterPro" id="IPR051211">
    <property type="entry name" value="PG_lysyltransferase"/>
</dbReference>
<evidence type="ECO:0000256" key="3">
    <source>
        <dbReference type="ARBA" id="ARBA00022692"/>
    </source>
</evidence>
<feature type="transmembrane region" description="Helical" evidence="7">
    <location>
        <begin position="76"/>
        <end position="95"/>
    </location>
</feature>
<keyword evidence="5 7" id="KW-0472">Membrane</keyword>
<dbReference type="EMBL" id="VIWV01000001">
    <property type="protein sequence ID" value="TWF86104.1"/>
    <property type="molecule type" value="Genomic_DNA"/>
</dbReference>
<gene>
    <name evidence="9" type="ORF">FHX78_113066</name>
</gene>
<feature type="transmembrane region" description="Helical" evidence="7">
    <location>
        <begin position="35"/>
        <end position="56"/>
    </location>
</feature>
<accession>A0A561TG58</accession>
<evidence type="ECO:0000313" key="10">
    <source>
        <dbReference type="Proteomes" id="UP000316603"/>
    </source>
</evidence>
<dbReference type="GO" id="GO:0005886">
    <property type="term" value="C:plasma membrane"/>
    <property type="evidence" value="ECO:0007669"/>
    <property type="project" value="UniProtKB-SubCell"/>
</dbReference>
<reference evidence="9 10" key="1">
    <citation type="submission" date="2019-06" db="EMBL/GenBank/DDBJ databases">
        <title>Sequencing the genomes of 1000 actinobacteria strains.</title>
        <authorList>
            <person name="Klenk H.-P."/>
        </authorList>
    </citation>
    <scope>NUCLEOTIDE SEQUENCE [LARGE SCALE GENOMIC DNA]</scope>
    <source>
        <strain evidence="9 10">DSM 41695</strain>
    </source>
</reference>
<feature type="region of interest" description="Disordered" evidence="6">
    <location>
        <begin position="346"/>
        <end position="378"/>
    </location>
</feature>
<evidence type="ECO:0000256" key="4">
    <source>
        <dbReference type="ARBA" id="ARBA00022989"/>
    </source>
</evidence>
<keyword evidence="2" id="KW-1003">Cell membrane</keyword>
<comment type="caution">
    <text evidence="9">The sequence shown here is derived from an EMBL/GenBank/DDBJ whole genome shotgun (WGS) entry which is preliminary data.</text>
</comment>
<feature type="compositionally biased region" description="Basic and acidic residues" evidence="6">
    <location>
        <begin position="358"/>
        <end position="367"/>
    </location>
</feature>
<dbReference type="GO" id="GO:0055091">
    <property type="term" value="P:phospholipid homeostasis"/>
    <property type="evidence" value="ECO:0007669"/>
    <property type="project" value="TreeGrafter"/>
</dbReference>